<organism evidence="10 11">
    <name type="scientific">Corynebacterium epidermidicanis</name>
    <dbReference type="NCBI Taxonomy" id="1050174"/>
    <lineage>
        <taxon>Bacteria</taxon>
        <taxon>Bacillati</taxon>
        <taxon>Actinomycetota</taxon>
        <taxon>Actinomycetes</taxon>
        <taxon>Mycobacteriales</taxon>
        <taxon>Corynebacteriaceae</taxon>
        <taxon>Corynebacterium</taxon>
    </lineage>
</organism>
<dbReference type="InterPro" id="IPR011356">
    <property type="entry name" value="Leucine_aapep/pepB"/>
</dbReference>
<name>A0A0G3GSK1_9CORY</name>
<dbReference type="AlphaFoldDB" id="A0A0G3GSK1"/>
<keyword evidence="8" id="KW-0963">Cytoplasm</keyword>
<feature type="active site" evidence="8">
    <location>
        <position position="272"/>
    </location>
</feature>
<feature type="binding site" evidence="8">
    <location>
        <position position="342"/>
    </location>
    <ligand>
        <name>Mn(2+)</name>
        <dbReference type="ChEBI" id="CHEBI:29035"/>
        <label>1</label>
    </ligand>
</feature>
<dbReference type="EC" id="3.4.11.1" evidence="8"/>
<dbReference type="Pfam" id="PF02789">
    <property type="entry name" value="Peptidase_M17_N"/>
    <property type="match status" value="1"/>
</dbReference>
<dbReference type="Gene3D" id="3.40.220.10">
    <property type="entry name" value="Leucine Aminopeptidase, subunit E, domain 1"/>
    <property type="match status" value="1"/>
</dbReference>
<dbReference type="EC" id="3.4.11.10" evidence="8"/>
<evidence type="ECO:0000256" key="5">
    <source>
        <dbReference type="ARBA" id="ARBA00022670"/>
    </source>
</evidence>
<dbReference type="CDD" id="cd00433">
    <property type="entry name" value="Peptidase_M17"/>
    <property type="match status" value="1"/>
</dbReference>
<evidence type="ECO:0000256" key="8">
    <source>
        <dbReference type="HAMAP-Rule" id="MF_00181"/>
    </source>
</evidence>
<feature type="binding site" evidence="8">
    <location>
        <position position="260"/>
    </location>
    <ligand>
        <name>Mn(2+)</name>
        <dbReference type="ChEBI" id="CHEBI:29035"/>
        <label>2</label>
    </ligand>
</feature>
<feature type="binding site" evidence="8">
    <location>
        <position position="265"/>
    </location>
    <ligand>
        <name>Mn(2+)</name>
        <dbReference type="ChEBI" id="CHEBI:29035"/>
        <label>2</label>
    </ligand>
</feature>
<dbReference type="PROSITE" id="PS00631">
    <property type="entry name" value="CYTOSOL_AP"/>
    <property type="match status" value="1"/>
</dbReference>
<feature type="binding site" evidence="8">
    <location>
        <position position="265"/>
    </location>
    <ligand>
        <name>Mn(2+)</name>
        <dbReference type="ChEBI" id="CHEBI:29035"/>
        <label>1</label>
    </ligand>
</feature>
<feature type="binding site" evidence="8">
    <location>
        <position position="344"/>
    </location>
    <ligand>
        <name>Mn(2+)</name>
        <dbReference type="ChEBI" id="CHEBI:29035"/>
        <label>2</label>
    </ligand>
</feature>
<reference evidence="10 11" key="1">
    <citation type="submission" date="2015-05" db="EMBL/GenBank/DDBJ databases">
        <title>Complete genome sequence of Corynebacterium epidermidicanis DSM 45586, isolated from the skin of a dog suffering from pruritus.</title>
        <authorList>
            <person name="Ruckert C."/>
            <person name="Albersmeier A."/>
            <person name="Winkler A."/>
            <person name="Tauch A."/>
        </authorList>
    </citation>
    <scope>NUCLEOTIDE SEQUENCE [LARGE SCALE GENOMIC DNA]</scope>
    <source>
        <strain evidence="10 11">DSM 45586</strain>
    </source>
</reference>
<dbReference type="GO" id="GO:0006508">
    <property type="term" value="P:proteolysis"/>
    <property type="evidence" value="ECO:0007669"/>
    <property type="project" value="UniProtKB-KW"/>
</dbReference>
<dbReference type="SUPFAM" id="SSF53187">
    <property type="entry name" value="Zn-dependent exopeptidases"/>
    <property type="match status" value="1"/>
</dbReference>
<protein>
    <recommendedName>
        <fullName evidence="8">Probable cytosol aminopeptidase</fullName>
        <ecNumber evidence="8">3.4.11.1</ecNumber>
    </recommendedName>
    <alternativeName>
        <fullName evidence="8">Leucine aminopeptidase</fullName>
        <shortName evidence="8">LAP</shortName>
        <ecNumber evidence="8">3.4.11.10</ecNumber>
    </alternativeName>
    <alternativeName>
        <fullName evidence="8">Leucyl aminopeptidase</fullName>
    </alternativeName>
</protein>
<dbReference type="GO" id="GO:0030145">
    <property type="term" value="F:manganese ion binding"/>
    <property type="evidence" value="ECO:0007669"/>
    <property type="project" value="UniProtKB-UniRule"/>
</dbReference>
<evidence type="ECO:0000313" key="10">
    <source>
        <dbReference type="EMBL" id="AKK03560.1"/>
    </source>
</evidence>
<dbReference type="InterPro" id="IPR008283">
    <property type="entry name" value="Peptidase_M17_N"/>
</dbReference>
<evidence type="ECO:0000313" key="11">
    <source>
        <dbReference type="Proteomes" id="UP000035368"/>
    </source>
</evidence>
<keyword evidence="11" id="KW-1185">Reference proteome</keyword>
<dbReference type="PANTHER" id="PTHR11963">
    <property type="entry name" value="LEUCINE AMINOPEPTIDASE-RELATED"/>
    <property type="match status" value="1"/>
</dbReference>
<dbReference type="HAMAP" id="MF_00181">
    <property type="entry name" value="Cytosol_peptidase_M17"/>
    <property type="match status" value="1"/>
</dbReference>
<comment type="cofactor">
    <cofactor evidence="8">
        <name>Mn(2+)</name>
        <dbReference type="ChEBI" id="CHEBI:29035"/>
    </cofactor>
    <text evidence="8">Binds 2 manganese ions per subunit.</text>
</comment>
<dbReference type="PANTHER" id="PTHR11963:SF23">
    <property type="entry name" value="CYTOSOL AMINOPEPTIDASE"/>
    <property type="match status" value="1"/>
</dbReference>
<comment type="similarity">
    <text evidence="3 8">Belongs to the peptidase M17 family.</text>
</comment>
<dbReference type="KEGG" id="cei:CEPID_08550"/>
<evidence type="ECO:0000256" key="2">
    <source>
        <dbReference type="ARBA" id="ARBA00000967"/>
    </source>
</evidence>
<dbReference type="RefSeq" id="WP_047240568.1">
    <property type="nucleotide sequence ID" value="NZ_CP011541.1"/>
</dbReference>
<feature type="binding site" evidence="8">
    <location>
        <position position="283"/>
    </location>
    <ligand>
        <name>Mn(2+)</name>
        <dbReference type="ChEBI" id="CHEBI:29035"/>
        <label>2</label>
    </ligand>
</feature>
<dbReference type="InterPro" id="IPR043472">
    <property type="entry name" value="Macro_dom-like"/>
</dbReference>
<dbReference type="InterPro" id="IPR000819">
    <property type="entry name" value="Peptidase_M17_C"/>
</dbReference>
<evidence type="ECO:0000256" key="1">
    <source>
        <dbReference type="ARBA" id="ARBA00000135"/>
    </source>
</evidence>
<comment type="subcellular location">
    <subcellularLocation>
        <location evidence="8">Cytoplasm</location>
    </subcellularLocation>
</comment>
<feature type="active site" evidence="8">
    <location>
        <position position="346"/>
    </location>
</feature>
<dbReference type="GO" id="GO:0005737">
    <property type="term" value="C:cytoplasm"/>
    <property type="evidence" value="ECO:0007669"/>
    <property type="project" value="UniProtKB-SubCell"/>
</dbReference>
<dbReference type="EMBL" id="CP011541">
    <property type="protein sequence ID" value="AKK03560.1"/>
    <property type="molecule type" value="Genomic_DNA"/>
</dbReference>
<dbReference type="PATRIC" id="fig|1050174.4.peg.1723"/>
<keyword evidence="8" id="KW-0464">Manganese</keyword>
<evidence type="ECO:0000256" key="3">
    <source>
        <dbReference type="ARBA" id="ARBA00009528"/>
    </source>
</evidence>
<dbReference type="Proteomes" id="UP000035368">
    <property type="component" value="Chromosome"/>
</dbReference>
<keyword evidence="8" id="KW-0479">Metal-binding</keyword>
<dbReference type="Pfam" id="PF00883">
    <property type="entry name" value="Peptidase_M17"/>
    <property type="match status" value="1"/>
</dbReference>
<evidence type="ECO:0000256" key="6">
    <source>
        <dbReference type="ARBA" id="ARBA00022801"/>
    </source>
</evidence>
<dbReference type="STRING" id="1050174.CEPID_08550"/>
<dbReference type="NCBIfam" id="NF002073">
    <property type="entry name" value="PRK00913.1-2"/>
    <property type="match status" value="1"/>
</dbReference>
<feature type="domain" description="Cytosol aminopeptidase" evidence="9">
    <location>
        <begin position="340"/>
        <end position="347"/>
    </location>
</feature>
<dbReference type="Gene3D" id="3.40.630.10">
    <property type="entry name" value="Zn peptidases"/>
    <property type="match status" value="1"/>
</dbReference>
<dbReference type="SUPFAM" id="SSF52949">
    <property type="entry name" value="Macro domain-like"/>
    <property type="match status" value="1"/>
</dbReference>
<feature type="binding site" evidence="8">
    <location>
        <position position="344"/>
    </location>
    <ligand>
        <name>Mn(2+)</name>
        <dbReference type="ChEBI" id="CHEBI:29035"/>
        <label>1</label>
    </ligand>
</feature>
<comment type="catalytic activity">
    <reaction evidence="1 8">
        <text>Release of an N-terminal amino acid, Xaa-|-Yaa-, in which Xaa is preferably Leu, but may be other amino acids including Pro although not Arg or Lys, and Yaa may be Pro. Amino acid amides and methyl esters are also readily hydrolyzed, but rates on arylamides are exceedingly low.</text>
        <dbReference type="EC" id="3.4.11.1"/>
    </reaction>
</comment>
<comment type="function">
    <text evidence="7 8">Presumably involved in the processing and regular turnover of intracellular proteins. Catalyzes the removal of unsubstituted N-terminal amino acids from various peptides.</text>
</comment>
<keyword evidence="5 8" id="KW-0645">Protease</keyword>
<accession>A0A0G3GSK1</accession>
<proteinExistence type="inferred from homology"/>
<evidence type="ECO:0000256" key="7">
    <source>
        <dbReference type="ARBA" id="ARBA00049972"/>
    </source>
</evidence>
<dbReference type="GO" id="GO:0070006">
    <property type="term" value="F:metalloaminopeptidase activity"/>
    <property type="evidence" value="ECO:0007669"/>
    <property type="project" value="InterPro"/>
</dbReference>
<comment type="catalytic activity">
    <reaction evidence="2 8">
        <text>Release of an N-terminal amino acid, preferentially leucine, but not glutamic or aspartic acids.</text>
        <dbReference type="EC" id="3.4.11.10"/>
    </reaction>
</comment>
<evidence type="ECO:0000256" key="4">
    <source>
        <dbReference type="ARBA" id="ARBA00022438"/>
    </source>
</evidence>
<sequence length="496" mass="52000">MPTEFSLPAVGDMPQLSIAKKLPKKADAIVIPVFQGEDGPEIATTGLFSSEDEVAILRALGALGATGKAQEITKLTAVADAELIVAVGLGDSAEFDAETLRRSAGVAARSLTGIKVAAFALGVFGLSDTVVGAALGAYSFRGQKTTKQPKAQRPVQEIVFISEKNDEFEQAQIIAESVAFARDLVNTASSHLYPESYAVIAANLAEKYGVATEILDDKQLAKKGFGGLTAVGQGSARGPRLLRLTYEAKKAEKHVALVGKGITFDTGGISIKPSANMDQMISDMGGSASVIAATIAAARLGLKVTVTATVPMAENMPDGLSYRPGDVITQYGGKTVEITNTDAEGRLVLADAMVRACEDKPDYLIDTATLTGAQLVALGARTTGVMGTELFRDRIAEIGREVGEPAWAMPIPEEMAEEMKSDVADLRNSGGSRFGGMMQAGYFLSEFVSDDIEWAHLDIAGPAYNTGGAFGYVPKRATGNPVRTLVATLQDIADKG</sequence>
<dbReference type="PRINTS" id="PR00481">
    <property type="entry name" value="LAMNOPPTDASE"/>
</dbReference>
<dbReference type="InterPro" id="IPR023042">
    <property type="entry name" value="Peptidase_M17_leu_NH2_pept"/>
</dbReference>
<evidence type="ECO:0000259" key="9">
    <source>
        <dbReference type="PROSITE" id="PS00631"/>
    </source>
</evidence>
<keyword evidence="4 8" id="KW-0031">Aminopeptidase</keyword>
<keyword evidence="6 8" id="KW-0378">Hydrolase</keyword>
<gene>
    <name evidence="8 10" type="primary">pepA</name>
    <name evidence="10" type="ORF">CEPID_08550</name>
</gene>